<dbReference type="InterPro" id="IPR005467">
    <property type="entry name" value="His_kinase_dom"/>
</dbReference>
<dbReference type="SUPFAM" id="SSF55874">
    <property type="entry name" value="ATPase domain of HSP90 chaperone/DNA topoisomerase II/histidine kinase"/>
    <property type="match status" value="1"/>
</dbReference>
<protein>
    <recommendedName>
        <fullName evidence="3">histidine kinase</fullName>
        <ecNumber evidence="3">2.7.13.3</ecNumber>
    </recommendedName>
</protein>
<dbReference type="PRINTS" id="PR00344">
    <property type="entry name" value="BCTRLSENSOR"/>
</dbReference>
<gene>
    <name evidence="11" type="ORF">GCM10009655_07300</name>
</gene>
<dbReference type="CDD" id="cd00082">
    <property type="entry name" value="HisKA"/>
    <property type="match status" value="1"/>
</dbReference>
<dbReference type="Pfam" id="PF00512">
    <property type="entry name" value="HisKA"/>
    <property type="match status" value="1"/>
</dbReference>
<dbReference type="InterPro" id="IPR036097">
    <property type="entry name" value="HisK_dim/P_sf"/>
</dbReference>
<reference evidence="12" key="1">
    <citation type="journal article" date="2019" name="Int. J. Syst. Evol. Microbiol.">
        <title>The Global Catalogue of Microorganisms (GCM) 10K type strain sequencing project: providing services to taxonomists for standard genome sequencing and annotation.</title>
        <authorList>
            <consortium name="The Broad Institute Genomics Platform"/>
            <consortium name="The Broad Institute Genome Sequencing Center for Infectious Disease"/>
            <person name="Wu L."/>
            <person name="Ma J."/>
        </authorList>
    </citation>
    <scope>NUCLEOTIDE SEQUENCE [LARGE SCALE GENOMIC DNA]</scope>
    <source>
        <strain evidence="12">JCM 12762</strain>
    </source>
</reference>
<evidence type="ECO:0000256" key="8">
    <source>
        <dbReference type="SAM" id="MobiDB-lite"/>
    </source>
</evidence>
<evidence type="ECO:0000313" key="11">
    <source>
        <dbReference type="EMBL" id="GAA1210779.1"/>
    </source>
</evidence>
<dbReference type="Gene3D" id="3.30.565.10">
    <property type="entry name" value="Histidine kinase-like ATPase, C-terminal domain"/>
    <property type="match status" value="1"/>
</dbReference>
<keyword evidence="9" id="KW-1133">Transmembrane helix</keyword>
<evidence type="ECO:0000256" key="9">
    <source>
        <dbReference type="SAM" id="Phobius"/>
    </source>
</evidence>
<feature type="region of interest" description="Disordered" evidence="8">
    <location>
        <begin position="199"/>
        <end position="223"/>
    </location>
</feature>
<dbReference type="PROSITE" id="PS50109">
    <property type="entry name" value="HIS_KIN"/>
    <property type="match status" value="1"/>
</dbReference>
<dbReference type="CDD" id="cd00075">
    <property type="entry name" value="HATPase"/>
    <property type="match status" value="1"/>
</dbReference>
<evidence type="ECO:0000256" key="3">
    <source>
        <dbReference type="ARBA" id="ARBA00012438"/>
    </source>
</evidence>
<feature type="transmembrane region" description="Helical" evidence="9">
    <location>
        <begin position="12"/>
        <end position="33"/>
    </location>
</feature>
<keyword evidence="4" id="KW-0597">Phosphoprotein</keyword>
<keyword evidence="9" id="KW-0472">Membrane</keyword>
<feature type="transmembrane region" description="Helical" evidence="9">
    <location>
        <begin position="63"/>
        <end position="83"/>
    </location>
</feature>
<evidence type="ECO:0000259" key="10">
    <source>
        <dbReference type="PROSITE" id="PS50109"/>
    </source>
</evidence>
<dbReference type="SMART" id="SM00387">
    <property type="entry name" value="HATPase_c"/>
    <property type="match status" value="1"/>
</dbReference>
<feature type="compositionally biased region" description="Basic and acidic residues" evidence="8">
    <location>
        <begin position="207"/>
        <end position="217"/>
    </location>
</feature>
<evidence type="ECO:0000256" key="2">
    <source>
        <dbReference type="ARBA" id="ARBA00004236"/>
    </source>
</evidence>
<dbReference type="Gene3D" id="1.10.287.130">
    <property type="match status" value="1"/>
</dbReference>
<keyword evidence="12" id="KW-1185">Reference proteome</keyword>
<evidence type="ECO:0000256" key="4">
    <source>
        <dbReference type="ARBA" id="ARBA00022553"/>
    </source>
</evidence>
<name>A0ABP4G5J1_9MICO</name>
<dbReference type="InterPro" id="IPR003661">
    <property type="entry name" value="HisK_dim/P_dom"/>
</dbReference>
<comment type="caution">
    <text evidence="11">The sequence shown here is derived from an EMBL/GenBank/DDBJ whole genome shotgun (WGS) entry which is preliminary data.</text>
</comment>
<keyword evidence="6" id="KW-0418">Kinase</keyword>
<dbReference type="InterPro" id="IPR036890">
    <property type="entry name" value="HATPase_C_sf"/>
</dbReference>
<evidence type="ECO:0000256" key="1">
    <source>
        <dbReference type="ARBA" id="ARBA00000085"/>
    </source>
</evidence>
<dbReference type="InterPro" id="IPR004358">
    <property type="entry name" value="Sig_transdc_His_kin-like_C"/>
</dbReference>
<evidence type="ECO:0000256" key="6">
    <source>
        <dbReference type="ARBA" id="ARBA00022777"/>
    </source>
</evidence>
<comment type="catalytic activity">
    <reaction evidence="1">
        <text>ATP + protein L-histidine = ADP + protein N-phospho-L-histidine.</text>
        <dbReference type="EC" id="2.7.13.3"/>
    </reaction>
</comment>
<dbReference type="PANTHER" id="PTHR43711:SF1">
    <property type="entry name" value="HISTIDINE KINASE 1"/>
    <property type="match status" value="1"/>
</dbReference>
<evidence type="ECO:0000256" key="7">
    <source>
        <dbReference type="ARBA" id="ARBA00023012"/>
    </source>
</evidence>
<dbReference type="SMART" id="SM00388">
    <property type="entry name" value="HisKA"/>
    <property type="match status" value="1"/>
</dbReference>
<dbReference type="Pfam" id="PF02518">
    <property type="entry name" value="HATPase_c"/>
    <property type="match status" value="1"/>
</dbReference>
<dbReference type="InterPro" id="IPR003594">
    <property type="entry name" value="HATPase_dom"/>
</dbReference>
<evidence type="ECO:0000313" key="12">
    <source>
        <dbReference type="Proteomes" id="UP001500943"/>
    </source>
</evidence>
<keyword evidence="5" id="KW-0808">Transferase</keyword>
<keyword evidence="9" id="KW-0812">Transmembrane</keyword>
<keyword evidence="7" id="KW-0902">Two-component regulatory system</keyword>
<dbReference type="PANTHER" id="PTHR43711">
    <property type="entry name" value="TWO-COMPONENT HISTIDINE KINASE"/>
    <property type="match status" value="1"/>
</dbReference>
<dbReference type="InterPro" id="IPR050736">
    <property type="entry name" value="Sensor_HK_Regulatory"/>
</dbReference>
<organism evidence="11 12">
    <name type="scientific">Rhodoglobus aureus</name>
    <dbReference type="NCBI Taxonomy" id="191497"/>
    <lineage>
        <taxon>Bacteria</taxon>
        <taxon>Bacillati</taxon>
        <taxon>Actinomycetota</taxon>
        <taxon>Actinomycetes</taxon>
        <taxon>Micrococcales</taxon>
        <taxon>Microbacteriaceae</taxon>
        <taxon>Rhodoglobus</taxon>
    </lineage>
</organism>
<proteinExistence type="predicted"/>
<dbReference type="RefSeq" id="WP_343923261.1">
    <property type="nucleotide sequence ID" value="NZ_BAAAKW010000017.1"/>
</dbReference>
<dbReference type="Proteomes" id="UP001500943">
    <property type="component" value="Unassembled WGS sequence"/>
</dbReference>
<feature type="domain" description="Histidine kinase" evidence="10">
    <location>
        <begin position="103"/>
        <end position="335"/>
    </location>
</feature>
<comment type="subcellular location">
    <subcellularLocation>
        <location evidence="2">Cell membrane</location>
    </subcellularLocation>
</comment>
<dbReference type="EMBL" id="BAAAKW010000017">
    <property type="protein sequence ID" value="GAA1210779.1"/>
    <property type="molecule type" value="Genomic_DNA"/>
</dbReference>
<sequence length="335" mass="35880">MIFRRAIRRLTLAYTAVQLVLFGAFALAVYFYVIGTFDFDTADVQGEGGLASAEQGFETLRGALVMIYVALLLVVPISSWLMARAAIAPVRRSYELQQRFVDGASHEMRTPLAVVQGELELALTRSRTPAEYERAIRVAADATAGLVRLTNDLLLLSRGDSNELAESFTEVEIDALIVDAAAEASARQPALAAITVDLPPEGIGRAPGREPGHEPGREPGSVRARGSEELLRRAISNLIDNARKFTPAEGTVRVSTRVLGASAVIEVRDTGIGMSAAELAHARDRFWRADAARSREGHGLGLALVDEIARAHGGSLGISSELGVGTVATLRITLR</sequence>
<dbReference type="EC" id="2.7.13.3" evidence="3"/>
<accession>A0ABP4G5J1</accession>
<dbReference type="SUPFAM" id="SSF47384">
    <property type="entry name" value="Homodimeric domain of signal transducing histidine kinase"/>
    <property type="match status" value="1"/>
</dbReference>
<evidence type="ECO:0000256" key="5">
    <source>
        <dbReference type="ARBA" id="ARBA00022679"/>
    </source>
</evidence>